<comment type="caution">
    <text evidence="1">The sequence shown here is derived from an EMBL/GenBank/DDBJ whole genome shotgun (WGS) entry which is preliminary data.</text>
</comment>
<name>A0ABC9NG81_BACUC</name>
<gene>
    <name evidence="1" type="ORF">BACUNI_00557</name>
</gene>
<keyword evidence="2" id="KW-1185">Reference proteome</keyword>
<reference evidence="1" key="2">
    <citation type="submission" date="2013-11" db="EMBL/GenBank/DDBJ databases">
        <title>Draft genome sequence of Bacteroides uniformis (ATCC 8492).</title>
        <authorList>
            <person name="Sudarsanam P."/>
            <person name="Ley R."/>
            <person name="Guruge J."/>
            <person name="Turnbaugh P.J."/>
            <person name="Mahowald M."/>
            <person name="Liep D."/>
            <person name="Gordon J."/>
        </authorList>
    </citation>
    <scope>NUCLEOTIDE SEQUENCE</scope>
    <source>
        <strain evidence="1">ATCC 8492</strain>
    </source>
</reference>
<reference evidence="1" key="1">
    <citation type="submission" date="2007-06" db="EMBL/GenBank/DDBJ databases">
        <authorList>
            <person name="Fulton L."/>
            <person name="Clifton S."/>
            <person name="Fulton B."/>
            <person name="Xu J."/>
            <person name="Minx P."/>
            <person name="Pepin K.H."/>
            <person name="Johnson M."/>
            <person name="Thiruvilangam P."/>
            <person name="Bhonagiri V."/>
            <person name="Nash W.E."/>
            <person name="Mardis E.R."/>
            <person name="Wilson R.K."/>
        </authorList>
    </citation>
    <scope>NUCLEOTIDE SEQUENCE [LARGE SCALE GENOMIC DNA]</scope>
    <source>
        <strain evidence="1">ATCC 8492</strain>
    </source>
</reference>
<dbReference type="Proteomes" id="UP000004110">
    <property type="component" value="Unassembled WGS sequence"/>
</dbReference>
<protein>
    <submittedName>
        <fullName evidence="1">Uncharacterized protein</fullName>
    </submittedName>
</protein>
<evidence type="ECO:0000313" key="1">
    <source>
        <dbReference type="EMBL" id="EDO55715.1"/>
    </source>
</evidence>
<evidence type="ECO:0000313" key="2">
    <source>
        <dbReference type="Proteomes" id="UP000004110"/>
    </source>
</evidence>
<dbReference type="EMBL" id="AAYH02000035">
    <property type="protein sequence ID" value="EDO55715.1"/>
    <property type="molecule type" value="Genomic_DNA"/>
</dbReference>
<accession>A0ABC9NG81</accession>
<dbReference type="AlphaFoldDB" id="A0ABC9NG81"/>
<organism evidence="1 2">
    <name type="scientific">Bacteroides uniformis (strain ATCC 8492 / DSM 6597 / CCUG 4942 / CIP 103695 / JCM 5828 / KCTC 5204 / NCTC 13054 / VPI 0061)</name>
    <dbReference type="NCBI Taxonomy" id="411479"/>
    <lineage>
        <taxon>Bacteria</taxon>
        <taxon>Pseudomonadati</taxon>
        <taxon>Bacteroidota</taxon>
        <taxon>Bacteroidia</taxon>
        <taxon>Bacteroidales</taxon>
        <taxon>Bacteroidaceae</taxon>
        <taxon>Bacteroides</taxon>
    </lineage>
</organism>
<sequence length="37" mass="4269">MQTVTELTNFDFKNYGIYEQHYDCPPQITEGTGKAVE</sequence>
<proteinExistence type="predicted"/>